<accession>A0A2I0A1G0</accession>
<evidence type="ECO:0000256" key="2">
    <source>
        <dbReference type="ARBA" id="ARBA00001954"/>
    </source>
</evidence>
<dbReference type="Gene3D" id="2.60.120.10">
    <property type="entry name" value="Jelly Rolls"/>
    <property type="match status" value="1"/>
</dbReference>
<dbReference type="AlphaFoldDB" id="A0A2I0A1G0"/>
<dbReference type="Pfam" id="PF03079">
    <property type="entry name" value="ARD"/>
    <property type="match status" value="1"/>
</dbReference>
<evidence type="ECO:0000256" key="4">
    <source>
        <dbReference type="ARBA" id="ARBA00022605"/>
    </source>
</evidence>
<dbReference type="GO" id="GO:0046872">
    <property type="term" value="F:metal ion binding"/>
    <property type="evidence" value="ECO:0007669"/>
    <property type="project" value="UniProtKB-KW"/>
</dbReference>
<comment type="catalytic activity">
    <reaction evidence="1">
        <text>1,2-dihydroxy-5-(methylsulfanyl)pent-1-en-3-one + O2 = 4-methylsulfanyl-2-oxobutanoate + formate + 2 H(+)</text>
        <dbReference type="Rhea" id="RHEA:24504"/>
        <dbReference type="ChEBI" id="CHEBI:15378"/>
        <dbReference type="ChEBI" id="CHEBI:15379"/>
        <dbReference type="ChEBI" id="CHEBI:15740"/>
        <dbReference type="ChEBI" id="CHEBI:16723"/>
        <dbReference type="ChEBI" id="CHEBI:49252"/>
        <dbReference type="EC" id="1.13.11.54"/>
    </reaction>
</comment>
<keyword evidence="6 11" id="KW-0223">Dioxygenase</keyword>
<evidence type="ECO:0000256" key="9">
    <source>
        <dbReference type="ARBA" id="ARBA00023167"/>
    </source>
</evidence>
<dbReference type="GO" id="GO:0009086">
    <property type="term" value="P:methionine biosynthetic process"/>
    <property type="evidence" value="ECO:0007669"/>
    <property type="project" value="UniProtKB-KW"/>
</dbReference>
<evidence type="ECO:0000256" key="10">
    <source>
        <dbReference type="ARBA" id="ARBA00039005"/>
    </source>
</evidence>
<evidence type="ECO:0000256" key="6">
    <source>
        <dbReference type="ARBA" id="ARBA00022964"/>
    </source>
</evidence>
<dbReference type="GO" id="GO:0010309">
    <property type="term" value="F:acireductone dioxygenase [iron(II)-requiring] activity"/>
    <property type="evidence" value="ECO:0007669"/>
    <property type="project" value="UniProtKB-EC"/>
</dbReference>
<dbReference type="SUPFAM" id="SSF51182">
    <property type="entry name" value="RmlC-like cupins"/>
    <property type="match status" value="1"/>
</dbReference>
<dbReference type="InterPro" id="IPR004313">
    <property type="entry name" value="ARD"/>
</dbReference>
<keyword evidence="8" id="KW-0408">Iron</keyword>
<dbReference type="PANTHER" id="PTHR23418:SF0">
    <property type="entry name" value="ACIREDUCTONE DIOXYGENASE"/>
    <property type="match status" value="1"/>
</dbReference>
<organism evidence="11 12">
    <name type="scientific">Apostasia shenzhenica</name>
    <dbReference type="NCBI Taxonomy" id="1088818"/>
    <lineage>
        <taxon>Eukaryota</taxon>
        <taxon>Viridiplantae</taxon>
        <taxon>Streptophyta</taxon>
        <taxon>Embryophyta</taxon>
        <taxon>Tracheophyta</taxon>
        <taxon>Spermatophyta</taxon>
        <taxon>Magnoliopsida</taxon>
        <taxon>Liliopsida</taxon>
        <taxon>Asparagales</taxon>
        <taxon>Orchidaceae</taxon>
        <taxon>Apostasioideae</taxon>
        <taxon>Apostasia</taxon>
    </lineage>
</organism>
<keyword evidence="9" id="KW-0486">Methionine biosynthesis</keyword>
<keyword evidence="7 11" id="KW-0560">Oxidoreductase</keyword>
<name>A0A2I0A1G0_9ASPA</name>
<evidence type="ECO:0000313" key="11">
    <source>
        <dbReference type="EMBL" id="PKA49381.1"/>
    </source>
</evidence>
<gene>
    <name evidence="11" type="primary">ARD2</name>
    <name evidence="11" type="ORF">AXF42_Ash014283</name>
</gene>
<keyword evidence="12" id="KW-1185">Reference proteome</keyword>
<keyword evidence="3" id="KW-0533">Nickel</keyword>
<dbReference type="InterPro" id="IPR014710">
    <property type="entry name" value="RmlC-like_jellyroll"/>
</dbReference>
<dbReference type="EMBL" id="KZ452039">
    <property type="protein sequence ID" value="PKA49381.1"/>
    <property type="molecule type" value="Genomic_DNA"/>
</dbReference>
<keyword evidence="5" id="KW-0479">Metal-binding</keyword>
<evidence type="ECO:0000256" key="1">
    <source>
        <dbReference type="ARBA" id="ARBA00000428"/>
    </source>
</evidence>
<evidence type="ECO:0000256" key="8">
    <source>
        <dbReference type="ARBA" id="ARBA00023004"/>
    </source>
</evidence>
<dbReference type="CDD" id="cd02232">
    <property type="entry name" value="cupin_ARD"/>
    <property type="match status" value="1"/>
</dbReference>
<dbReference type="PANTHER" id="PTHR23418">
    <property type="entry name" value="ACIREDUCTONE DIOXYGENASE"/>
    <property type="match status" value="1"/>
</dbReference>
<evidence type="ECO:0000313" key="12">
    <source>
        <dbReference type="Proteomes" id="UP000236161"/>
    </source>
</evidence>
<dbReference type="EC" id="1.13.11.54" evidence="10"/>
<dbReference type="InterPro" id="IPR011051">
    <property type="entry name" value="RmlC_Cupin_sf"/>
</dbReference>
<protein>
    <recommendedName>
        <fullName evidence="10">acireductone dioxygenase (Fe(2+)-requiring)</fullName>
        <ecNumber evidence="10">1.13.11.54</ecNumber>
    </recommendedName>
</protein>
<evidence type="ECO:0000256" key="3">
    <source>
        <dbReference type="ARBA" id="ARBA00022596"/>
    </source>
</evidence>
<comment type="cofactor">
    <cofactor evidence="2">
        <name>Fe(2+)</name>
        <dbReference type="ChEBI" id="CHEBI:29033"/>
    </cofactor>
</comment>
<reference evidence="11 12" key="1">
    <citation type="journal article" date="2017" name="Nature">
        <title>The Apostasia genome and the evolution of orchids.</title>
        <authorList>
            <person name="Zhang G.Q."/>
            <person name="Liu K.W."/>
            <person name="Li Z."/>
            <person name="Lohaus R."/>
            <person name="Hsiao Y.Y."/>
            <person name="Niu S.C."/>
            <person name="Wang J.Y."/>
            <person name="Lin Y.C."/>
            <person name="Xu Q."/>
            <person name="Chen L.J."/>
            <person name="Yoshida K."/>
            <person name="Fujiwara S."/>
            <person name="Wang Z.W."/>
            <person name="Zhang Y.Q."/>
            <person name="Mitsuda N."/>
            <person name="Wang M."/>
            <person name="Liu G.H."/>
            <person name="Pecoraro L."/>
            <person name="Huang H.X."/>
            <person name="Xiao X.J."/>
            <person name="Lin M."/>
            <person name="Wu X.Y."/>
            <person name="Wu W.L."/>
            <person name="Chen Y.Y."/>
            <person name="Chang S.B."/>
            <person name="Sakamoto S."/>
            <person name="Ohme-Takagi M."/>
            <person name="Yagi M."/>
            <person name="Zeng S.J."/>
            <person name="Shen C.Y."/>
            <person name="Yeh C.M."/>
            <person name="Luo Y.B."/>
            <person name="Tsai W.C."/>
            <person name="Van de Peer Y."/>
            <person name="Liu Z.J."/>
        </authorList>
    </citation>
    <scope>NUCLEOTIDE SEQUENCE [LARGE SCALE GENOMIC DNA]</scope>
    <source>
        <strain evidence="12">cv. Shenzhen</strain>
        <tissue evidence="11">Stem</tissue>
    </source>
</reference>
<evidence type="ECO:0000256" key="5">
    <source>
        <dbReference type="ARBA" id="ARBA00022723"/>
    </source>
</evidence>
<dbReference type="OrthoDB" id="1867259at2759"/>
<dbReference type="Proteomes" id="UP000236161">
    <property type="component" value="Unassembled WGS sequence"/>
</dbReference>
<evidence type="ECO:0000256" key="7">
    <source>
        <dbReference type="ARBA" id="ARBA00023002"/>
    </source>
</evidence>
<keyword evidence="4" id="KW-0028">Amino-acid biosynthesis</keyword>
<dbReference type="STRING" id="1088818.A0A2I0A1G0"/>
<sequence>MAAAFKHDGIEAWYMDESMEDHRLPHHRKLKLFVSSDQLKDLGVLSWQLNKEEDKFDDDLKLFCESKGYSNQFLIELSPEKLPNYEVLIEKFYVEHLHTVEEVHYIVEGSGYFDVRDESDSWIRIAAKKGSIISLPAVEFITAFLLTQRIT</sequence>
<proteinExistence type="predicted"/>